<protein>
    <submittedName>
        <fullName evidence="2">Uncharacterized protein</fullName>
    </submittedName>
</protein>
<name>A0ABV9PZM2_9BACL</name>
<sequence length="58" mass="6740">MKKQVEFVLPFQKPTGVRRKKDGKKNEMSDTIAGGGMGWKRNRWKRPHPIERCTGSVR</sequence>
<feature type="region of interest" description="Disordered" evidence="1">
    <location>
        <begin position="1"/>
        <end position="44"/>
    </location>
</feature>
<accession>A0ABV9PZM2</accession>
<comment type="caution">
    <text evidence="2">The sequence shown here is derived from an EMBL/GenBank/DDBJ whole genome shotgun (WGS) entry which is preliminary data.</text>
</comment>
<proteinExistence type="predicted"/>
<organism evidence="2 3">
    <name type="scientific">Effusibacillus consociatus</name>
    <dbReference type="NCBI Taxonomy" id="1117041"/>
    <lineage>
        <taxon>Bacteria</taxon>
        <taxon>Bacillati</taxon>
        <taxon>Bacillota</taxon>
        <taxon>Bacilli</taxon>
        <taxon>Bacillales</taxon>
        <taxon>Alicyclobacillaceae</taxon>
        <taxon>Effusibacillus</taxon>
    </lineage>
</organism>
<gene>
    <name evidence="2" type="ORF">ACFO8Q_07295</name>
</gene>
<evidence type="ECO:0000313" key="2">
    <source>
        <dbReference type="EMBL" id="MFC4767168.1"/>
    </source>
</evidence>
<keyword evidence="3" id="KW-1185">Reference proteome</keyword>
<reference evidence="3" key="1">
    <citation type="journal article" date="2019" name="Int. J. Syst. Evol. Microbiol.">
        <title>The Global Catalogue of Microorganisms (GCM) 10K type strain sequencing project: providing services to taxonomists for standard genome sequencing and annotation.</title>
        <authorList>
            <consortium name="The Broad Institute Genomics Platform"/>
            <consortium name="The Broad Institute Genome Sequencing Center for Infectious Disease"/>
            <person name="Wu L."/>
            <person name="Ma J."/>
        </authorList>
    </citation>
    <scope>NUCLEOTIDE SEQUENCE [LARGE SCALE GENOMIC DNA]</scope>
    <source>
        <strain evidence="3">WYCCWR 12678</strain>
    </source>
</reference>
<dbReference type="Proteomes" id="UP001596002">
    <property type="component" value="Unassembled WGS sequence"/>
</dbReference>
<dbReference type="EMBL" id="JBHSHC010000050">
    <property type="protein sequence ID" value="MFC4767168.1"/>
    <property type="molecule type" value="Genomic_DNA"/>
</dbReference>
<evidence type="ECO:0000256" key="1">
    <source>
        <dbReference type="SAM" id="MobiDB-lite"/>
    </source>
</evidence>
<evidence type="ECO:0000313" key="3">
    <source>
        <dbReference type="Proteomes" id="UP001596002"/>
    </source>
</evidence>